<dbReference type="GO" id="GO:0005886">
    <property type="term" value="C:plasma membrane"/>
    <property type="evidence" value="ECO:0007669"/>
    <property type="project" value="TreeGrafter"/>
</dbReference>
<dbReference type="InterPro" id="IPR020846">
    <property type="entry name" value="MFS_dom"/>
</dbReference>
<proteinExistence type="predicted"/>
<feature type="transmembrane region" description="Helical" evidence="4">
    <location>
        <begin position="216"/>
        <end position="239"/>
    </location>
</feature>
<evidence type="ECO:0000313" key="7">
    <source>
        <dbReference type="Proteomes" id="UP001139089"/>
    </source>
</evidence>
<dbReference type="InterPro" id="IPR010645">
    <property type="entry name" value="MFS_4"/>
</dbReference>
<feature type="transmembrane region" description="Helical" evidence="4">
    <location>
        <begin position="141"/>
        <end position="161"/>
    </location>
</feature>
<keyword evidence="1 4" id="KW-0812">Transmembrane</keyword>
<feature type="transmembrane region" description="Helical" evidence="4">
    <location>
        <begin position="306"/>
        <end position="327"/>
    </location>
</feature>
<keyword evidence="3 4" id="KW-0472">Membrane</keyword>
<name>A0A9X1NRN4_9HYPH</name>
<dbReference type="Gene3D" id="1.20.1250.20">
    <property type="entry name" value="MFS general substrate transporter like domains"/>
    <property type="match status" value="2"/>
</dbReference>
<feature type="transmembrane region" description="Helical" evidence="4">
    <location>
        <begin position="80"/>
        <end position="98"/>
    </location>
</feature>
<protein>
    <submittedName>
        <fullName evidence="6">MFS transporter</fullName>
    </submittedName>
</protein>
<organism evidence="6 7">
    <name type="scientific">Rhizobium quercicola</name>
    <dbReference type="NCBI Taxonomy" id="2901226"/>
    <lineage>
        <taxon>Bacteria</taxon>
        <taxon>Pseudomonadati</taxon>
        <taxon>Pseudomonadota</taxon>
        <taxon>Alphaproteobacteria</taxon>
        <taxon>Hyphomicrobiales</taxon>
        <taxon>Rhizobiaceae</taxon>
        <taxon>Rhizobium/Agrobacterium group</taxon>
        <taxon>Rhizobium</taxon>
    </lineage>
</organism>
<dbReference type="Proteomes" id="UP001139089">
    <property type="component" value="Unassembled WGS sequence"/>
</dbReference>
<dbReference type="GO" id="GO:0022857">
    <property type="term" value="F:transmembrane transporter activity"/>
    <property type="evidence" value="ECO:0007669"/>
    <property type="project" value="InterPro"/>
</dbReference>
<dbReference type="RefSeq" id="WP_231813475.1">
    <property type="nucleotide sequence ID" value="NZ_JAJOZR010000005.1"/>
</dbReference>
<feature type="domain" description="Major facilitator superfamily (MFS) profile" evidence="5">
    <location>
        <begin position="11"/>
        <end position="394"/>
    </location>
</feature>
<feature type="transmembrane region" description="Helical" evidence="4">
    <location>
        <begin position="176"/>
        <end position="195"/>
    </location>
</feature>
<dbReference type="Pfam" id="PF06779">
    <property type="entry name" value="MFS_4"/>
    <property type="match status" value="1"/>
</dbReference>
<dbReference type="PROSITE" id="PS50850">
    <property type="entry name" value="MFS"/>
    <property type="match status" value="1"/>
</dbReference>
<evidence type="ECO:0000259" key="5">
    <source>
        <dbReference type="PROSITE" id="PS50850"/>
    </source>
</evidence>
<dbReference type="InterPro" id="IPR036259">
    <property type="entry name" value="MFS_trans_sf"/>
</dbReference>
<comment type="caution">
    <text evidence="6">The sequence shown here is derived from an EMBL/GenBank/DDBJ whole genome shotgun (WGS) entry which is preliminary data.</text>
</comment>
<dbReference type="PANTHER" id="PTHR23537:SF1">
    <property type="entry name" value="SUGAR TRANSPORTER"/>
    <property type="match status" value="1"/>
</dbReference>
<evidence type="ECO:0000256" key="2">
    <source>
        <dbReference type="ARBA" id="ARBA00022989"/>
    </source>
</evidence>
<dbReference type="AlphaFoldDB" id="A0A9X1NRN4"/>
<feature type="transmembrane region" description="Helical" evidence="4">
    <location>
        <begin position="104"/>
        <end position="129"/>
    </location>
</feature>
<reference evidence="6" key="1">
    <citation type="submission" date="2021-12" db="EMBL/GenBank/DDBJ databases">
        <authorList>
            <person name="Li Y."/>
        </authorList>
    </citation>
    <scope>NUCLEOTIDE SEQUENCE</scope>
    <source>
        <strain evidence="6">DKSPLA3</strain>
    </source>
</reference>
<dbReference type="SUPFAM" id="SSF103473">
    <property type="entry name" value="MFS general substrate transporter"/>
    <property type="match status" value="1"/>
</dbReference>
<keyword evidence="2 4" id="KW-1133">Transmembrane helix</keyword>
<evidence type="ECO:0000313" key="6">
    <source>
        <dbReference type="EMBL" id="MCD7109085.1"/>
    </source>
</evidence>
<feature type="transmembrane region" description="Helical" evidence="4">
    <location>
        <begin position="12"/>
        <end position="33"/>
    </location>
</feature>
<feature type="transmembrane region" description="Helical" evidence="4">
    <location>
        <begin position="53"/>
        <end position="73"/>
    </location>
</feature>
<evidence type="ECO:0000256" key="1">
    <source>
        <dbReference type="ARBA" id="ARBA00022692"/>
    </source>
</evidence>
<feature type="transmembrane region" description="Helical" evidence="4">
    <location>
        <begin position="277"/>
        <end position="300"/>
    </location>
</feature>
<accession>A0A9X1NRN4</accession>
<feature type="transmembrane region" description="Helical" evidence="4">
    <location>
        <begin position="368"/>
        <end position="388"/>
    </location>
</feature>
<evidence type="ECO:0000256" key="3">
    <source>
        <dbReference type="ARBA" id="ARBA00023136"/>
    </source>
</evidence>
<dbReference type="PANTHER" id="PTHR23537">
    <property type="match status" value="1"/>
</dbReference>
<dbReference type="CDD" id="cd06180">
    <property type="entry name" value="MFS_YjiJ"/>
    <property type="match status" value="1"/>
</dbReference>
<feature type="transmembrane region" description="Helical" evidence="4">
    <location>
        <begin position="339"/>
        <end position="362"/>
    </location>
</feature>
<sequence>MPNTRASGLKLLATAMAGAIAMAVAMGFGRFSYTPILPGMMLDIPLTPGQAGVIAAANFVGYLLGAVLAGLSFAQGRERVIGLGMLVATTVLLCAMGLTTSVAMFALIRFLAGMASAFTMIMISQIVLTRGAAAGNSHVQSLHFAGVGLGIAASSLMVWLLPSGQGEALANWREAWFAGAFLALLGTACVALLLPDGPTSTTATPTAEPPLVWTRPFAALTLTYGLFGFGYVITATFLVAMARAGAVDHTIEFLCWLVTGLSAAASVALWRKAVPRFGIVGIYLIGLVVEALGLILTVVLPFPAAPLAGGLLLGATFIMITAFGLQIGRALAPASQRRALAVMTAAFGIGQIVGPLIAGWLAGTTGSFTLPTLIASGVLILCAGIVFAERRGIRLASGL</sequence>
<gene>
    <name evidence="6" type="ORF">LRX75_08515</name>
</gene>
<evidence type="ECO:0000256" key="4">
    <source>
        <dbReference type="SAM" id="Phobius"/>
    </source>
</evidence>
<keyword evidence="7" id="KW-1185">Reference proteome</keyword>
<feature type="transmembrane region" description="Helical" evidence="4">
    <location>
        <begin position="251"/>
        <end position="270"/>
    </location>
</feature>
<dbReference type="EMBL" id="JAJOZR010000005">
    <property type="protein sequence ID" value="MCD7109085.1"/>
    <property type="molecule type" value="Genomic_DNA"/>
</dbReference>